<dbReference type="EMBL" id="JBBPFD010000004">
    <property type="protein sequence ID" value="KAK7930853.1"/>
    <property type="molecule type" value="Genomic_DNA"/>
</dbReference>
<feature type="repeat" description="ANK" evidence="3">
    <location>
        <begin position="161"/>
        <end position="193"/>
    </location>
</feature>
<reference evidence="5" key="1">
    <citation type="submission" date="2024-04" db="EMBL/GenBank/DDBJ databases">
        <title>Salinicola lusitanus LLJ914,a marine bacterium isolated from the Okinawa Trough.</title>
        <authorList>
            <person name="Li J."/>
        </authorList>
    </citation>
    <scope>NUCLEOTIDE SEQUENCE [LARGE SCALE GENOMIC DNA]</scope>
</reference>
<evidence type="ECO:0000256" key="1">
    <source>
        <dbReference type="ARBA" id="ARBA00022737"/>
    </source>
</evidence>
<evidence type="ECO:0000313" key="5">
    <source>
        <dbReference type="Proteomes" id="UP001460270"/>
    </source>
</evidence>
<sequence>MDTIENCEHTETGIQKTLKLNNGEIITSSSSQDIFNGVEDIPEQPKAEKKTQVNSVPEVKLVANREFMTASSQGHLDVVFKYLSRGGNPDIHDELNRTALHLACLEGHSTIVSLLLERGADLNFPDRLGSVAIHWACRGGSLRVVQALKSHGADLNVRDKLWSTPLHVATRTGHIIIVEYLLSCGVKINATDWEGDTALHDAVRLNKYKIVKILILAGADVNSQNNEGLTPVQQVKQWQFDILDTLHRLLKPQAFASTHQ</sequence>
<protein>
    <recommendedName>
        <fullName evidence="6">Ankyrin repeat domain-containing protein 2</fullName>
    </recommendedName>
</protein>
<evidence type="ECO:0000256" key="3">
    <source>
        <dbReference type="PROSITE-ProRule" id="PRU00023"/>
    </source>
</evidence>
<dbReference type="SMART" id="SM00248">
    <property type="entry name" value="ANK"/>
    <property type="match status" value="4"/>
</dbReference>
<evidence type="ECO:0000256" key="2">
    <source>
        <dbReference type="ARBA" id="ARBA00023043"/>
    </source>
</evidence>
<feature type="repeat" description="ANK" evidence="3">
    <location>
        <begin position="194"/>
        <end position="226"/>
    </location>
</feature>
<keyword evidence="1" id="KW-0677">Repeat</keyword>
<comment type="caution">
    <text evidence="4">The sequence shown here is derived from an EMBL/GenBank/DDBJ whole genome shotgun (WGS) entry which is preliminary data.</text>
</comment>
<proteinExistence type="predicted"/>
<accession>A0AAW0PTD2</accession>
<keyword evidence="2 3" id="KW-0040">ANK repeat</keyword>
<dbReference type="Pfam" id="PF12796">
    <property type="entry name" value="Ank_2"/>
    <property type="match status" value="2"/>
</dbReference>
<evidence type="ECO:0000313" key="4">
    <source>
        <dbReference type="EMBL" id="KAK7930853.1"/>
    </source>
</evidence>
<evidence type="ECO:0008006" key="6">
    <source>
        <dbReference type="Google" id="ProtNLM"/>
    </source>
</evidence>
<gene>
    <name evidence="4" type="ORF">WMY93_007248</name>
</gene>
<dbReference type="InterPro" id="IPR036770">
    <property type="entry name" value="Ankyrin_rpt-contain_sf"/>
</dbReference>
<organism evidence="4 5">
    <name type="scientific">Mugilogobius chulae</name>
    <name type="common">yellowstripe goby</name>
    <dbReference type="NCBI Taxonomy" id="88201"/>
    <lineage>
        <taxon>Eukaryota</taxon>
        <taxon>Metazoa</taxon>
        <taxon>Chordata</taxon>
        <taxon>Craniata</taxon>
        <taxon>Vertebrata</taxon>
        <taxon>Euteleostomi</taxon>
        <taxon>Actinopterygii</taxon>
        <taxon>Neopterygii</taxon>
        <taxon>Teleostei</taxon>
        <taxon>Neoteleostei</taxon>
        <taxon>Acanthomorphata</taxon>
        <taxon>Gobiaria</taxon>
        <taxon>Gobiiformes</taxon>
        <taxon>Gobioidei</taxon>
        <taxon>Gobiidae</taxon>
        <taxon>Gobionellinae</taxon>
        <taxon>Mugilogobius</taxon>
    </lineage>
</organism>
<dbReference type="Proteomes" id="UP001460270">
    <property type="component" value="Unassembled WGS sequence"/>
</dbReference>
<dbReference type="InterPro" id="IPR002110">
    <property type="entry name" value="Ankyrin_rpt"/>
</dbReference>
<name>A0AAW0PTD2_9GOBI</name>
<dbReference type="AlphaFoldDB" id="A0AAW0PTD2"/>
<dbReference type="PROSITE" id="PS50297">
    <property type="entry name" value="ANK_REP_REGION"/>
    <property type="match status" value="4"/>
</dbReference>
<dbReference type="Gene3D" id="1.25.40.20">
    <property type="entry name" value="Ankyrin repeat-containing domain"/>
    <property type="match status" value="2"/>
</dbReference>
<dbReference type="PANTHER" id="PTHR24171">
    <property type="entry name" value="ANKYRIN REPEAT DOMAIN-CONTAINING PROTEIN 39-RELATED"/>
    <property type="match status" value="1"/>
</dbReference>
<keyword evidence="5" id="KW-1185">Reference proteome</keyword>
<feature type="repeat" description="ANK" evidence="3">
    <location>
        <begin position="95"/>
        <end position="127"/>
    </location>
</feature>
<dbReference type="PIRSF" id="PIRSF000654">
    <property type="entry name" value="Integrin-linked_kinase"/>
    <property type="match status" value="1"/>
</dbReference>
<dbReference type="PANTHER" id="PTHR24171:SF8">
    <property type="entry name" value="BRCA1-ASSOCIATED RING DOMAIN PROTEIN 1"/>
    <property type="match status" value="1"/>
</dbReference>
<dbReference type="SUPFAM" id="SSF48403">
    <property type="entry name" value="Ankyrin repeat"/>
    <property type="match status" value="1"/>
</dbReference>
<dbReference type="PRINTS" id="PR01415">
    <property type="entry name" value="ANKYRIN"/>
</dbReference>
<dbReference type="PROSITE" id="PS50088">
    <property type="entry name" value="ANK_REPEAT"/>
    <property type="match status" value="4"/>
</dbReference>
<feature type="repeat" description="ANK" evidence="3">
    <location>
        <begin position="128"/>
        <end position="160"/>
    </location>
</feature>